<dbReference type="SUPFAM" id="SSF75304">
    <property type="entry name" value="Amidase signature (AS) enzymes"/>
    <property type="match status" value="1"/>
</dbReference>
<accession>A0A090IMJ2</accession>
<feature type="domain" description="Amidase" evidence="1">
    <location>
        <begin position="29"/>
        <end position="182"/>
    </location>
</feature>
<reference evidence="3" key="1">
    <citation type="submission" date="2014-09" db="EMBL/GenBank/DDBJ databases">
        <authorList>
            <person name="Hjerde E."/>
        </authorList>
    </citation>
    <scope>NUCLEOTIDE SEQUENCE [LARGE SCALE GENOMIC DNA]</scope>
    <source>
        <strain evidence="3">06/09/139</strain>
    </source>
</reference>
<proteinExistence type="predicted"/>
<dbReference type="Pfam" id="PF01425">
    <property type="entry name" value="Amidase"/>
    <property type="match status" value="1"/>
</dbReference>
<dbReference type="PATRIC" id="fig|80852.17.peg.1622"/>
<dbReference type="InterPro" id="IPR023631">
    <property type="entry name" value="Amidase_dom"/>
</dbReference>
<dbReference type="EMBL" id="LN554846">
    <property type="protein sequence ID" value="CED71647.1"/>
    <property type="molecule type" value="Genomic_DNA"/>
</dbReference>
<dbReference type="OrthoDB" id="8872210at2"/>
<dbReference type="PANTHER" id="PTHR46310:SF7">
    <property type="entry name" value="AMIDASE 1"/>
    <property type="match status" value="1"/>
</dbReference>
<sequence>MDSETNYVAHSGPEQQVAFYGLLENKKFVVSDCINIKDTPNGLGNPQWLTQQKEAKENAPIVDILLKGGARFIGKTHMDEFGLGLHGRNPHYKSIENPNSEGRLIGGASCGAAAAVASGRADIGLGIDVGGGIRIPAVYSGLYGFKSSSSEVNMEGIEILAKEETSLGWLTNSLSDIRKIATMLTPMSPLMTVERIVVLDNLFTDIPEEAKSRLEELLKSVPYEVVRSRSISKIITTKAAESFKVISVIRSLRKIEPWIEKNNEDLSDEIKIKMKWLSELKYKDERIALEQRELVQTVLESILDNKTLLLMPTTANIAPPVSTSSEQLYNLNSLILKYTSLASLADLPQLHLPWFKVKNSPWGISLIGQKGMDRQLIDAAIRWKGNH</sequence>
<keyword evidence="3" id="KW-1185">Reference proteome</keyword>
<dbReference type="STRING" id="80852.AWOD_I_1575"/>
<name>A0A090IMJ2_9GAMM</name>
<dbReference type="GeneID" id="28541133"/>
<evidence type="ECO:0000313" key="2">
    <source>
        <dbReference type="EMBL" id="CED71647.1"/>
    </source>
</evidence>
<dbReference type="PANTHER" id="PTHR46310">
    <property type="entry name" value="AMIDASE 1"/>
    <property type="match status" value="1"/>
</dbReference>
<evidence type="ECO:0000259" key="1">
    <source>
        <dbReference type="Pfam" id="PF01425"/>
    </source>
</evidence>
<dbReference type="Gene3D" id="3.90.1300.10">
    <property type="entry name" value="Amidase signature (AS) domain"/>
    <property type="match status" value="1"/>
</dbReference>
<evidence type="ECO:0000313" key="3">
    <source>
        <dbReference type="Proteomes" id="UP000032427"/>
    </source>
</evidence>
<dbReference type="Proteomes" id="UP000032427">
    <property type="component" value="Chromosome 1"/>
</dbReference>
<dbReference type="AlphaFoldDB" id="A0A090IMJ2"/>
<protein>
    <submittedName>
        <fullName evidence="2">Putative amidase</fullName>
    </submittedName>
</protein>
<dbReference type="InterPro" id="IPR036928">
    <property type="entry name" value="AS_sf"/>
</dbReference>
<organism evidence="2 3">
    <name type="scientific">Aliivibrio wodanis</name>
    <dbReference type="NCBI Taxonomy" id="80852"/>
    <lineage>
        <taxon>Bacteria</taxon>
        <taxon>Pseudomonadati</taxon>
        <taxon>Pseudomonadota</taxon>
        <taxon>Gammaproteobacteria</taxon>
        <taxon>Vibrionales</taxon>
        <taxon>Vibrionaceae</taxon>
        <taxon>Aliivibrio</taxon>
    </lineage>
</organism>
<gene>
    <name evidence="2" type="ORF">AWOD_I_1575</name>
</gene>
<dbReference type="HOGENOM" id="CLU_009600_0_3_6"/>
<dbReference type="KEGG" id="awd:AWOD_I_1575"/>